<evidence type="ECO:0000313" key="2">
    <source>
        <dbReference type="Proteomes" id="UP001054945"/>
    </source>
</evidence>
<dbReference type="AlphaFoldDB" id="A0AAV4VJC7"/>
<gene>
    <name evidence="1" type="ORF">CEXT_136271</name>
</gene>
<accession>A0AAV4VJC7</accession>
<organism evidence="1 2">
    <name type="scientific">Caerostris extrusa</name>
    <name type="common">Bark spider</name>
    <name type="synonym">Caerostris bankana</name>
    <dbReference type="NCBI Taxonomy" id="172846"/>
    <lineage>
        <taxon>Eukaryota</taxon>
        <taxon>Metazoa</taxon>
        <taxon>Ecdysozoa</taxon>
        <taxon>Arthropoda</taxon>
        <taxon>Chelicerata</taxon>
        <taxon>Arachnida</taxon>
        <taxon>Araneae</taxon>
        <taxon>Araneomorphae</taxon>
        <taxon>Entelegynae</taxon>
        <taxon>Araneoidea</taxon>
        <taxon>Araneidae</taxon>
        <taxon>Caerostris</taxon>
    </lineage>
</organism>
<reference evidence="1 2" key="1">
    <citation type="submission" date="2021-06" db="EMBL/GenBank/DDBJ databases">
        <title>Caerostris extrusa draft genome.</title>
        <authorList>
            <person name="Kono N."/>
            <person name="Arakawa K."/>
        </authorList>
    </citation>
    <scope>NUCLEOTIDE SEQUENCE [LARGE SCALE GENOMIC DNA]</scope>
</reference>
<sequence length="75" mass="8232">MQDGRQNDANLGVHFNFLKDFVMVLDSVQSLAAEEVGVHFNCSRDSVVALASVQILGAAEVAKQDKRSDTKWVPK</sequence>
<name>A0AAV4VJC7_CAEEX</name>
<dbReference type="Proteomes" id="UP001054945">
    <property type="component" value="Unassembled WGS sequence"/>
</dbReference>
<comment type="caution">
    <text evidence="1">The sequence shown here is derived from an EMBL/GenBank/DDBJ whole genome shotgun (WGS) entry which is preliminary data.</text>
</comment>
<protein>
    <submittedName>
        <fullName evidence="1">Uncharacterized protein</fullName>
    </submittedName>
</protein>
<keyword evidence="2" id="KW-1185">Reference proteome</keyword>
<evidence type="ECO:0000313" key="1">
    <source>
        <dbReference type="EMBL" id="GIY70070.1"/>
    </source>
</evidence>
<proteinExistence type="predicted"/>
<dbReference type="EMBL" id="BPLR01014619">
    <property type="protein sequence ID" value="GIY70070.1"/>
    <property type="molecule type" value="Genomic_DNA"/>
</dbReference>